<comment type="caution">
    <text evidence="2">The sequence shown here is derived from an EMBL/GenBank/DDBJ whole genome shotgun (WGS) entry which is preliminary data.</text>
</comment>
<reference evidence="2 3" key="1">
    <citation type="submission" date="2023-07" db="EMBL/GenBank/DDBJ databases">
        <title>Sorghum-associated microbial communities from plants grown in Nebraska, USA.</title>
        <authorList>
            <person name="Schachtman D."/>
        </authorList>
    </citation>
    <scope>NUCLEOTIDE SEQUENCE [LARGE SCALE GENOMIC DNA]</scope>
    <source>
        <strain evidence="2 3">4272</strain>
    </source>
</reference>
<dbReference type="Proteomes" id="UP001251217">
    <property type="component" value="Unassembled WGS sequence"/>
</dbReference>
<dbReference type="PANTHER" id="PTHR33371">
    <property type="entry name" value="INTERMEMBRANE PHOSPHOLIPID TRANSPORT SYSTEM BINDING PROTEIN MLAD-RELATED"/>
    <property type="match status" value="1"/>
</dbReference>
<evidence type="ECO:0000313" key="3">
    <source>
        <dbReference type="Proteomes" id="UP001251217"/>
    </source>
</evidence>
<dbReference type="RefSeq" id="WP_310407598.1">
    <property type="nucleotide sequence ID" value="NZ_JAVDWW010000013.1"/>
</dbReference>
<dbReference type="InterPro" id="IPR052336">
    <property type="entry name" value="MlaD_Phospholipid_Transporter"/>
</dbReference>
<sequence length="338" mass="36605">MKTPRQAALRLAVLAAVVAVLAVLIGQAIQRPVGGATATYRARFGDVFGLQANGDVRLRGVQIGKITGIDLTPDNRALVTLTVRTDYRLRETDRLAIKFQNLTGQRYVELVRGRDGRPLRPDEIVTDTLDSFDITTVFNGLRPLLHDADPEVYNRLARTLAAVIDGSNGDLAPVLRDITTLASYAGDRTALLTTIIDNLQSLSDKLGGRSQNLEAMLGVFHSIFMPIASRMSEFLSLMDTGSVELSEVVRLVDSMSLLFLGARDHGDDLTRRIDESIPDTRAAVHSLSLLPGLLDGLVRLIPQEAAESRCSAGTFPLPVTAGVLLSGRQLTICNGSHR</sequence>
<evidence type="ECO:0000259" key="1">
    <source>
        <dbReference type="Pfam" id="PF02470"/>
    </source>
</evidence>
<feature type="domain" description="Mce/MlaD" evidence="1">
    <location>
        <begin position="38"/>
        <end position="112"/>
    </location>
</feature>
<accession>A0ABU1XPX4</accession>
<proteinExistence type="predicted"/>
<protein>
    <submittedName>
        <fullName evidence="2">Phospholipid/cholesterol/gamma-HCH transport system substrate-binding protein</fullName>
    </submittedName>
</protein>
<dbReference type="EMBL" id="JAVDWW010000013">
    <property type="protein sequence ID" value="MDR7172612.1"/>
    <property type="molecule type" value="Genomic_DNA"/>
</dbReference>
<dbReference type="PANTHER" id="PTHR33371:SF17">
    <property type="entry name" value="MCE-FAMILY PROTEIN MCE1B"/>
    <property type="match status" value="1"/>
</dbReference>
<organism evidence="2 3">
    <name type="scientific">Nocardia kruczakiae</name>
    <dbReference type="NCBI Taxonomy" id="261477"/>
    <lineage>
        <taxon>Bacteria</taxon>
        <taxon>Bacillati</taxon>
        <taxon>Actinomycetota</taxon>
        <taxon>Actinomycetes</taxon>
        <taxon>Mycobacteriales</taxon>
        <taxon>Nocardiaceae</taxon>
        <taxon>Nocardia</taxon>
    </lineage>
</organism>
<evidence type="ECO:0000313" key="2">
    <source>
        <dbReference type="EMBL" id="MDR7172612.1"/>
    </source>
</evidence>
<gene>
    <name evidence="2" type="ORF">J2W56_006377</name>
</gene>
<keyword evidence="3" id="KW-1185">Reference proteome</keyword>
<dbReference type="InterPro" id="IPR003399">
    <property type="entry name" value="Mce/MlaD"/>
</dbReference>
<name>A0ABU1XPX4_9NOCA</name>
<dbReference type="Pfam" id="PF02470">
    <property type="entry name" value="MlaD"/>
    <property type="match status" value="1"/>
</dbReference>